<dbReference type="InterPro" id="IPR006162">
    <property type="entry name" value="Ppantetheine_attach_site"/>
</dbReference>
<keyword evidence="4" id="KW-0045">Antibiotic biosynthesis</keyword>
<dbReference type="SUPFAM" id="SSF47336">
    <property type="entry name" value="ACP-like"/>
    <property type="match status" value="1"/>
</dbReference>
<dbReference type="PANTHER" id="PTHR45527">
    <property type="entry name" value="NONRIBOSOMAL PEPTIDE SYNTHETASE"/>
    <property type="match status" value="1"/>
</dbReference>
<sequence length="1099" mass="122679">MSTSVEGYRLSPQQRRVWSVNPLTQVQTALRVEGPLNREVLEKALEKLVCRHEVLRTVFHEVPGLSWPVQVVLEQIEVAWTVVEDLHPEDVESALDRLFQPEFDLQTGPLVRPALLALTTGEELVVLNLSALIADSNSSHLMEKWFSLYEAMISDTVDTAEESEEEEITYSVISEWLNQLAEDEDSEAGRAYWARKRIDSVPSLQVPKRTVAQSAKPFLQKTVELSHDLWKSLENTARRWEIGAQDLVLTAWRAVWARVTGQSDMVMGWVCDGRTDEGVESALGALSRAVPLVVEFEGTELVSDAGRRLASAAKEAYEWQESWTGESVAESFSFQVGFESRARVRSYQAGAATFTKFRELAAVEKFDAWLSCQSDATGADLVFQVDPLLWSEAAIEQWAGAVLASLEQCVESVGTGSALTCADLAYWQETTRQAHADALESTSADEALLEDGIYLYNLENSEDQLSAVPLWRPRSGVQVRAVDASGEWVPLGAVGLLHVRRTGTEEWVPTEQSVRAWSDGRLELVKGDSTASSGAFTAPRSQVEQELAAIWQDVLRVEDIAVQDSFFDLGGHSLLATQVVMRMRAKYGVEFPMRIVFETKTLEALAQMVERSTGERGEGAVSGQELSIPRLGEQELYELSPSQKRLWFSSQLSQSSQYGTGFYYVIEDELHTESFARAFASVVERHEMLRTTIVVQDGVAYQRVTPGLTPSYREHDLSARPDAQQMEAVRARVLEVWTTPFDLSRESFFRVELFRLSERKSLLFLCAHHFGYDGWAVRLLIRDLNAFYTAYRHGKSHVDLPDVVSFFDVAAWLNKRLANGELQGQLEYWLSQLQDDVPPPEVPGDTGEFAANPLDVRKASVSPSVTAQLNDLAKRQGSSLYATVLSGVMAWLSQLSRQTTVTVGATLSGRTHPEMEEAFGPLINPVAMRTDLAGNPTFAEIVERTAKTSFDAYANQDYPFDLIWQELRKRGAKAPSLYSVILIGQNVTDGAVQLDGMSLQPRPLSELLSDRTDEVVRRLYGASEREHASYDLVLSMSEEGGGIVLEATYAGQKFRPETVDRYLAQMVRVLEQFAADPEGRLSQLQAEAVEEEDAWEELF</sequence>
<dbReference type="GO" id="GO:0003824">
    <property type="term" value="F:catalytic activity"/>
    <property type="evidence" value="ECO:0007669"/>
    <property type="project" value="InterPro"/>
</dbReference>
<dbReference type="PROSITE" id="PS00012">
    <property type="entry name" value="PHOSPHOPANTETHEINE"/>
    <property type="match status" value="1"/>
</dbReference>
<dbReference type="PROSITE" id="PS50075">
    <property type="entry name" value="CARRIER"/>
    <property type="match status" value="1"/>
</dbReference>
<dbReference type="Gene3D" id="3.30.559.30">
    <property type="entry name" value="Nonribosomal peptide synthetase, condensation domain"/>
    <property type="match status" value="2"/>
</dbReference>
<dbReference type="PANTHER" id="PTHR45527:SF1">
    <property type="entry name" value="FATTY ACID SYNTHASE"/>
    <property type="match status" value="1"/>
</dbReference>
<protein>
    <recommendedName>
        <fullName evidence="5">Carrier domain-containing protein</fullName>
    </recommendedName>
</protein>
<evidence type="ECO:0000256" key="1">
    <source>
        <dbReference type="ARBA" id="ARBA00001957"/>
    </source>
</evidence>
<dbReference type="InterPro" id="IPR023213">
    <property type="entry name" value="CAT-like_dom_sf"/>
</dbReference>
<keyword evidence="2" id="KW-0596">Phosphopantetheine</keyword>
<dbReference type="GO" id="GO:0031177">
    <property type="term" value="F:phosphopantetheine binding"/>
    <property type="evidence" value="ECO:0007669"/>
    <property type="project" value="InterPro"/>
</dbReference>
<keyword evidence="7" id="KW-1185">Reference proteome</keyword>
<evidence type="ECO:0000313" key="7">
    <source>
        <dbReference type="Proteomes" id="UP000027931"/>
    </source>
</evidence>
<dbReference type="InterPro" id="IPR001242">
    <property type="entry name" value="Condensation_dom"/>
</dbReference>
<feature type="domain" description="Carrier" evidence="5">
    <location>
        <begin position="538"/>
        <end position="613"/>
    </location>
</feature>
<keyword evidence="3" id="KW-0597">Phosphoprotein</keyword>
<dbReference type="InterPro" id="IPR009081">
    <property type="entry name" value="PP-bd_ACP"/>
</dbReference>
<dbReference type="SMART" id="SM00823">
    <property type="entry name" value="PKS_PP"/>
    <property type="match status" value="1"/>
</dbReference>
<comment type="cofactor">
    <cofactor evidence="1">
        <name>pantetheine 4'-phosphate</name>
        <dbReference type="ChEBI" id="CHEBI:47942"/>
    </cofactor>
</comment>
<proteinExistence type="predicted"/>
<dbReference type="eggNOG" id="COG1020">
    <property type="taxonomic scope" value="Bacteria"/>
</dbReference>
<gene>
    <name evidence="6" type="ORF">EL26_07495</name>
</gene>
<dbReference type="STRING" id="1157490.EL26_07495"/>
<dbReference type="RefSeq" id="WP_038086073.1">
    <property type="nucleotide sequence ID" value="NZ_JMIR01000007.1"/>
</dbReference>
<dbReference type="InterPro" id="IPR036736">
    <property type="entry name" value="ACP-like_sf"/>
</dbReference>
<dbReference type="Pfam" id="PF00550">
    <property type="entry name" value="PP-binding"/>
    <property type="match status" value="1"/>
</dbReference>
<dbReference type="SUPFAM" id="SSF52777">
    <property type="entry name" value="CoA-dependent acyltransferases"/>
    <property type="match status" value="4"/>
</dbReference>
<dbReference type="Pfam" id="PF00668">
    <property type="entry name" value="Condensation"/>
    <property type="match status" value="2"/>
</dbReference>
<organism evidence="6 7">
    <name type="scientific">Tumebacillus flagellatus</name>
    <dbReference type="NCBI Taxonomy" id="1157490"/>
    <lineage>
        <taxon>Bacteria</taxon>
        <taxon>Bacillati</taxon>
        <taxon>Bacillota</taxon>
        <taxon>Bacilli</taxon>
        <taxon>Bacillales</taxon>
        <taxon>Alicyclobacillaceae</taxon>
        <taxon>Tumebacillus</taxon>
    </lineage>
</organism>
<reference evidence="6 7" key="1">
    <citation type="journal article" date="2013" name="Int. J. Syst. Evol. Microbiol.">
        <title>Tumebacillus flagellatus sp. nov., an alpha-amylase/pullulanase-producing bacterium isolated from cassava wastewater.</title>
        <authorList>
            <person name="Wang Q."/>
            <person name="Xie N."/>
            <person name="Qin Y."/>
            <person name="Shen N."/>
            <person name="Zhu J."/>
            <person name="Mi H."/>
            <person name="Huang R."/>
        </authorList>
    </citation>
    <scope>NUCLEOTIDE SEQUENCE [LARGE SCALE GENOMIC DNA]</scope>
    <source>
        <strain evidence="6 7">GST4</strain>
    </source>
</reference>
<dbReference type="GO" id="GO:0044550">
    <property type="term" value="P:secondary metabolite biosynthetic process"/>
    <property type="evidence" value="ECO:0007669"/>
    <property type="project" value="TreeGrafter"/>
</dbReference>
<dbReference type="Proteomes" id="UP000027931">
    <property type="component" value="Unassembled WGS sequence"/>
</dbReference>
<dbReference type="GO" id="GO:0017000">
    <property type="term" value="P:antibiotic biosynthetic process"/>
    <property type="evidence" value="ECO:0007669"/>
    <property type="project" value="UniProtKB-KW"/>
</dbReference>
<evidence type="ECO:0000256" key="4">
    <source>
        <dbReference type="ARBA" id="ARBA00023194"/>
    </source>
</evidence>
<dbReference type="AlphaFoldDB" id="A0A074LSC1"/>
<evidence type="ECO:0000256" key="2">
    <source>
        <dbReference type="ARBA" id="ARBA00022450"/>
    </source>
</evidence>
<dbReference type="Gene3D" id="3.30.559.10">
    <property type="entry name" value="Chloramphenicol acetyltransferase-like domain"/>
    <property type="match status" value="2"/>
</dbReference>
<dbReference type="FunFam" id="1.10.1200.10:FF:000005">
    <property type="entry name" value="Nonribosomal peptide synthetase 1"/>
    <property type="match status" value="1"/>
</dbReference>
<evidence type="ECO:0000256" key="3">
    <source>
        <dbReference type="ARBA" id="ARBA00022553"/>
    </source>
</evidence>
<dbReference type="EMBL" id="JMIR01000007">
    <property type="protein sequence ID" value="KEO84019.1"/>
    <property type="molecule type" value="Genomic_DNA"/>
</dbReference>
<dbReference type="GO" id="GO:0043041">
    <property type="term" value="P:amino acid activation for nonribosomal peptide biosynthetic process"/>
    <property type="evidence" value="ECO:0007669"/>
    <property type="project" value="TreeGrafter"/>
</dbReference>
<comment type="caution">
    <text evidence="6">The sequence shown here is derived from an EMBL/GenBank/DDBJ whole genome shotgun (WGS) entry which is preliminary data.</text>
</comment>
<evidence type="ECO:0000313" key="6">
    <source>
        <dbReference type="EMBL" id="KEO84019.1"/>
    </source>
</evidence>
<evidence type="ECO:0000259" key="5">
    <source>
        <dbReference type="PROSITE" id="PS50075"/>
    </source>
</evidence>
<dbReference type="OrthoDB" id="2667082at2"/>
<name>A0A074LSC1_9BACL</name>
<dbReference type="CDD" id="cd19531">
    <property type="entry name" value="LCL_NRPS-like"/>
    <property type="match status" value="1"/>
</dbReference>
<dbReference type="Gene3D" id="1.10.1200.10">
    <property type="entry name" value="ACP-like"/>
    <property type="match status" value="1"/>
</dbReference>
<dbReference type="GO" id="GO:0008610">
    <property type="term" value="P:lipid biosynthetic process"/>
    <property type="evidence" value="ECO:0007669"/>
    <property type="project" value="UniProtKB-ARBA"/>
</dbReference>
<dbReference type="InterPro" id="IPR020806">
    <property type="entry name" value="PKS_PP-bd"/>
</dbReference>
<accession>A0A074LSC1</accession>
<dbReference type="GO" id="GO:0005737">
    <property type="term" value="C:cytoplasm"/>
    <property type="evidence" value="ECO:0007669"/>
    <property type="project" value="TreeGrafter"/>
</dbReference>